<proteinExistence type="predicted"/>
<dbReference type="InterPro" id="IPR053151">
    <property type="entry name" value="RNase_H-like"/>
</dbReference>
<reference evidence="2 3" key="1">
    <citation type="journal article" date="2004" name="Extremophiles">
        <title>Halobacillus locisalis sp. nov., a halophilic bacterium isolated from a marine solar saltern of the Yellow Sea in Korea.</title>
        <authorList>
            <person name="Yoon J.H."/>
            <person name="Kang K.H."/>
            <person name="Oh T.K."/>
            <person name="Park Y.H."/>
        </authorList>
    </citation>
    <scope>NUCLEOTIDE SEQUENCE [LARGE SCALE GENOMIC DNA]</scope>
    <source>
        <strain evidence="2 3">KCTC 3788</strain>
    </source>
</reference>
<dbReference type="GO" id="GO:0004523">
    <property type="term" value="F:RNA-DNA hybrid ribonuclease activity"/>
    <property type="evidence" value="ECO:0007669"/>
    <property type="project" value="InterPro"/>
</dbReference>
<feature type="domain" description="RNase H type-1" evidence="1">
    <location>
        <begin position="1"/>
        <end position="127"/>
    </location>
</feature>
<dbReference type="PANTHER" id="PTHR47723:SF19">
    <property type="entry name" value="POLYNUCLEOTIDYL TRANSFERASE, RIBONUCLEASE H-LIKE SUPERFAMILY PROTEIN"/>
    <property type="match status" value="1"/>
</dbReference>
<gene>
    <name evidence="2" type="ORF">H0266_03345</name>
</gene>
<name>A0A838CPX9_9BACI</name>
<dbReference type="PANTHER" id="PTHR47723">
    <property type="entry name" value="OS05G0353850 PROTEIN"/>
    <property type="match status" value="1"/>
</dbReference>
<organism evidence="2 3">
    <name type="scientific">Halobacillus locisalis</name>
    <dbReference type="NCBI Taxonomy" id="220753"/>
    <lineage>
        <taxon>Bacteria</taxon>
        <taxon>Bacillati</taxon>
        <taxon>Bacillota</taxon>
        <taxon>Bacilli</taxon>
        <taxon>Bacillales</taxon>
        <taxon>Bacillaceae</taxon>
        <taxon>Halobacillus</taxon>
    </lineage>
</organism>
<evidence type="ECO:0000313" key="3">
    <source>
        <dbReference type="Proteomes" id="UP000571017"/>
    </source>
</evidence>
<keyword evidence="3" id="KW-1185">Reference proteome</keyword>
<dbReference type="Proteomes" id="UP000571017">
    <property type="component" value="Unassembled WGS sequence"/>
</dbReference>
<dbReference type="SUPFAM" id="SSF53098">
    <property type="entry name" value="Ribonuclease H-like"/>
    <property type="match status" value="1"/>
</dbReference>
<evidence type="ECO:0000259" key="1">
    <source>
        <dbReference type="PROSITE" id="PS50879"/>
    </source>
</evidence>
<dbReference type="Gene3D" id="3.30.420.10">
    <property type="entry name" value="Ribonuclease H-like superfamily/Ribonuclease H"/>
    <property type="match status" value="1"/>
</dbReference>
<evidence type="ECO:0000313" key="2">
    <source>
        <dbReference type="EMBL" id="MBA2173928.1"/>
    </source>
</evidence>
<dbReference type="RefSeq" id="WP_181470956.1">
    <property type="nucleotide sequence ID" value="NZ_JACEFG010000001.1"/>
</dbReference>
<accession>A0A838CPX9</accession>
<dbReference type="EMBL" id="JACEFG010000001">
    <property type="protein sequence ID" value="MBA2173928.1"/>
    <property type="molecule type" value="Genomic_DNA"/>
</dbReference>
<dbReference type="CDD" id="cd09279">
    <property type="entry name" value="RNase_HI_like"/>
    <property type="match status" value="1"/>
</dbReference>
<dbReference type="AlphaFoldDB" id="A0A838CPX9"/>
<dbReference type="GO" id="GO:0003676">
    <property type="term" value="F:nucleic acid binding"/>
    <property type="evidence" value="ECO:0007669"/>
    <property type="project" value="InterPro"/>
</dbReference>
<dbReference type="PROSITE" id="PS50879">
    <property type="entry name" value="RNASE_H_1"/>
    <property type="match status" value="1"/>
</dbReference>
<dbReference type="Pfam" id="PF13456">
    <property type="entry name" value="RVT_3"/>
    <property type="match status" value="1"/>
</dbReference>
<dbReference type="InterPro" id="IPR036397">
    <property type="entry name" value="RNaseH_sf"/>
</dbReference>
<dbReference type="InterPro" id="IPR012337">
    <property type="entry name" value="RNaseH-like_sf"/>
</dbReference>
<comment type="caution">
    <text evidence="2">The sequence shown here is derived from an EMBL/GenBank/DDBJ whole genome shotgun (WGS) entry which is preliminary data.</text>
</comment>
<dbReference type="InterPro" id="IPR002156">
    <property type="entry name" value="RNaseH_domain"/>
</dbReference>
<protein>
    <submittedName>
        <fullName evidence="2">Ribonuclease HI family protein</fullName>
    </submittedName>
</protein>
<sequence>MITVFTDAAASGNPGPSAAGVVIKQGTHFTEYSFFLGEYSNHEAEFLAVIRALELCKEQFPNEIISIRSDAKIVVDTMDQAFTKNQRFQPYVTMIQQLEPHFAMVFYKWIPEKQNKQADQLARKQLRNV</sequence>